<dbReference type="PANTHER" id="PTHR15840">
    <property type="entry name" value="CGI-121 FAMILY MEMBER"/>
    <property type="match status" value="1"/>
</dbReference>
<reference evidence="6 7" key="1">
    <citation type="journal article" date="2013" name="PLoS Genet.">
        <title>Distinctive expansion of potential virulence genes in the genome of the oomycete fish pathogen Saprolegnia parasitica.</title>
        <authorList>
            <person name="Jiang R.H."/>
            <person name="de Bruijn I."/>
            <person name="Haas B.J."/>
            <person name="Belmonte R."/>
            <person name="Lobach L."/>
            <person name="Christie J."/>
            <person name="van den Ackerveken G."/>
            <person name="Bottin A."/>
            <person name="Bulone V."/>
            <person name="Diaz-Moreno S.M."/>
            <person name="Dumas B."/>
            <person name="Fan L."/>
            <person name="Gaulin E."/>
            <person name="Govers F."/>
            <person name="Grenville-Briggs L.J."/>
            <person name="Horner N.R."/>
            <person name="Levin J.Z."/>
            <person name="Mammella M."/>
            <person name="Meijer H.J."/>
            <person name="Morris P."/>
            <person name="Nusbaum C."/>
            <person name="Oome S."/>
            <person name="Phillips A.J."/>
            <person name="van Rooyen D."/>
            <person name="Rzeszutek E."/>
            <person name="Saraiva M."/>
            <person name="Secombes C.J."/>
            <person name="Seidl M.F."/>
            <person name="Snel B."/>
            <person name="Stassen J.H."/>
            <person name="Sykes S."/>
            <person name="Tripathy S."/>
            <person name="van den Berg H."/>
            <person name="Vega-Arreguin J.C."/>
            <person name="Wawra S."/>
            <person name="Young S.K."/>
            <person name="Zeng Q."/>
            <person name="Dieguez-Uribeondo J."/>
            <person name="Russ C."/>
            <person name="Tyler B.M."/>
            <person name="van West P."/>
        </authorList>
    </citation>
    <scope>NUCLEOTIDE SEQUENCE [LARGE SCALE GENOMIC DNA]</scope>
    <source>
        <strain evidence="6 7">CBS 223.65</strain>
    </source>
</reference>
<dbReference type="GO" id="GO:0000408">
    <property type="term" value="C:EKC/KEOPS complex"/>
    <property type="evidence" value="ECO:0007669"/>
    <property type="project" value="TreeGrafter"/>
</dbReference>
<protein>
    <recommendedName>
        <fullName evidence="8">EKC/KEOPS complex subunit CGI121</fullName>
    </recommendedName>
</protein>
<dbReference type="STRING" id="695850.A0A067CC51"/>
<dbReference type="KEGG" id="spar:SPRG_09791"/>
<dbReference type="SUPFAM" id="SSF143870">
    <property type="entry name" value="PF0523-like"/>
    <property type="match status" value="1"/>
</dbReference>
<gene>
    <name evidence="6" type="ORF">SPRG_09791</name>
</gene>
<dbReference type="VEuPathDB" id="FungiDB:SPRG_09791"/>
<dbReference type="GO" id="GO:0005634">
    <property type="term" value="C:nucleus"/>
    <property type="evidence" value="ECO:0007669"/>
    <property type="project" value="UniProtKB-SubCell"/>
</dbReference>
<dbReference type="RefSeq" id="XP_012204832.1">
    <property type="nucleotide sequence ID" value="XM_012349442.1"/>
</dbReference>
<dbReference type="NCBIfam" id="NF011465">
    <property type="entry name" value="PRK14886.1-1"/>
    <property type="match status" value="1"/>
</dbReference>
<evidence type="ECO:0008006" key="8">
    <source>
        <dbReference type="Google" id="ProtNLM"/>
    </source>
</evidence>
<dbReference type="Gene3D" id="3.30.2380.10">
    <property type="entry name" value="CGI121/TPRKB"/>
    <property type="match status" value="1"/>
</dbReference>
<dbReference type="PANTHER" id="PTHR15840:SF10">
    <property type="entry name" value="EKC_KEOPS COMPLEX SUBUNIT TPRKB"/>
    <property type="match status" value="1"/>
</dbReference>
<keyword evidence="3" id="KW-0819">tRNA processing</keyword>
<organism evidence="6 7">
    <name type="scientific">Saprolegnia parasitica (strain CBS 223.65)</name>
    <dbReference type="NCBI Taxonomy" id="695850"/>
    <lineage>
        <taxon>Eukaryota</taxon>
        <taxon>Sar</taxon>
        <taxon>Stramenopiles</taxon>
        <taxon>Oomycota</taxon>
        <taxon>Saprolegniomycetes</taxon>
        <taxon>Saprolegniales</taxon>
        <taxon>Saprolegniaceae</taxon>
        <taxon>Saprolegnia</taxon>
    </lineage>
</organism>
<evidence type="ECO:0000256" key="5">
    <source>
        <dbReference type="RuleBase" id="RU004398"/>
    </source>
</evidence>
<dbReference type="InterPro" id="IPR036504">
    <property type="entry name" value="CGI121/TPRKB_sf"/>
</dbReference>
<sequence length="180" mass="19544">MSVQVYAYELFPGRTLHVGLFHDVTNAGELLSQLLAQTIDFSLINAEMVTGLFPLHAAASRTLLSSQNNALMTNTLHSELVYNLSGSRNVTDSLRRFGISAATTKLLICAFDADAAKLDEMRRLVQGTLVDVAGLESPSHVTPATLQQLKKHYKITDVELTASSLTDAIVTRIATKSVNK</sequence>
<comment type="similarity">
    <text evidence="2 5">Belongs to the CGI121/TPRKB family.</text>
</comment>
<dbReference type="OMA" id="IVCRMST"/>
<evidence type="ECO:0000313" key="6">
    <source>
        <dbReference type="EMBL" id="KDO24402.1"/>
    </source>
</evidence>
<dbReference type="GO" id="GO:0005829">
    <property type="term" value="C:cytosol"/>
    <property type="evidence" value="ECO:0007669"/>
    <property type="project" value="TreeGrafter"/>
</dbReference>
<proteinExistence type="inferred from homology"/>
<dbReference type="OrthoDB" id="329139at2759"/>
<dbReference type="InterPro" id="IPR013926">
    <property type="entry name" value="CGI121/TPRKB"/>
</dbReference>
<evidence type="ECO:0000256" key="4">
    <source>
        <dbReference type="ARBA" id="ARBA00023242"/>
    </source>
</evidence>
<name>A0A067CC51_SAPPC</name>
<evidence type="ECO:0000313" key="7">
    <source>
        <dbReference type="Proteomes" id="UP000030745"/>
    </source>
</evidence>
<evidence type="ECO:0000256" key="3">
    <source>
        <dbReference type="ARBA" id="ARBA00022694"/>
    </source>
</evidence>
<evidence type="ECO:0000256" key="1">
    <source>
        <dbReference type="ARBA" id="ARBA00004123"/>
    </source>
</evidence>
<evidence type="ECO:0000256" key="2">
    <source>
        <dbReference type="ARBA" id="ARBA00005546"/>
    </source>
</evidence>
<comment type="subcellular location">
    <subcellularLocation>
        <location evidence="1">Nucleus</location>
    </subcellularLocation>
</comment>
<dbReference type="AlphaFoldDB" id="A0A067CC51"/>
<keyword evidence="7" id="KW-1185">Reference proteome</keyword>
<dbReference type="Proteomes" id="UP000030745">
    <property type="component" value="Unassembled WGS sequence"/>
</dbReference>
<dbReference type="EMBL" id="KK583242">
    <property type="protein sequence ID" value="KDO24402.1"/>
    <property type="molecule type" value="Genomic_DNA"/>
</dbReference>
<dbReference type="GO" id="GO:0002949">
    <property type="term" value="P:tRNA threonylcarbamoyladenosine modification"/>
    <property type="evidence" value="ECO:0007669"/>
    <property type="project" value="TreeGrafter"/>
</dbReference>
<dbReference type="GeneID" id="24131941"/>
<keyword evidence="4 5" id="KW-0539">Nucleus</keyword>
<accession>A0A067CC51</accession>
<dbReference type="Pfam" id="PF08617">
    <property type="entry name" value="CGI-121"/>
    <property type="match status" value="1"/>
</dbReference>